<comment type="caution">
    <text evidence="14">Lacks conserved residue(s) required for the propagation of feature annotation.</text>
</comment>
<dbReference type="AlphaFoldDB" id="A0A345Y8G7"/>
<comment type="function">
    <text evidence="14">Required for disulfide bond formation in some periplasmic proteins. Acts by oxidizing the DsbA protein.</text>
</comment>
<evidence type="ECO:0000256" key="14">
    <source>
        <dbReference type="HAMAP-Rule" id="MF_00286"/>
    </source>
</evidence>
<dbReference type="HAMAP" id="MF_00286">
    <property type="entry name" value="DsbB"/>
    <property type="match status" value="1"/>
</dbReference>
<evidence type="ECO:0000256" key="7">
    <source>
        <dbReference type="ARBA" id="ARBA00022982"/>
    </source>
</evidence>
<dbReference type="Pfam" id="PF02600">
    <property type="entry name" value="DsbB"/>
    <property type="match status" value="1"/>
</dbReference>
<keyword evidence="9 14" id="KW-0560">Oxidoreductase</keyword>
<dbReference type="GO" id="GO:0009055">
    <property type="term" value="F:electron transfer activity"/>
    <property type="evidence" value="ECO:0007669"/>
    <property type="project" value="UniProtKB-UniRule"/>
</dbReference>
<feature type="transmembrane region" description="Helical" evidence="15">
    <location>
        <begin position="71"/>
        <end position="90"/>
    </location>
</feature>
<evidence type="ECO:0000256" key="10">
    <source>
        <dbReference type="ARBA" id="ARBA00023136"/>
    </source>
</evidence>
<accession>A0A345Y8G7</accession>
<evidence type="ECO:0000256" key="2">
    <source>
        <dbReference type="ARBA" id="ARBA00008823"/>
    </source>
</evidence>
<evidence type="ECO:0000256" key="9">
    <source>
        <dbReference type="ARBA" id="ARBA00023002"/>
    </source>
</evidence>
<dbReference type="InterPro" id="IPR022920">
    <property type="entry name" value="Disulphide_bond_form_DsbB"/>
</dbReference>
<dbReference type="PANTHER" id="PTHR36570:SF3">
    <property type="entry name" value="DISULFIDE BOND FORMATION PROTEIN B"/>
    <property type="match status" value="1"/>
</dbReference>
<reference evidence="16 17" key="1">
    <citation type="submission" date="2018-07" db="EMBL/GenBank/DDBJ databases">
        <title>Crenobacter cavernae sp. nov., isolated from a karst cave.</title>
        <authorList>
            <person name="Zhu H."/>
        </authorList>
    </citation>
    <scope>NUCLEOTIDE SEQUENCE [LARGE SCALE GENOMIC DNA]</scope>
    <source>
        <strain evidence="16 17">K1W11S-77</strain>
    </source>
</reference>
<gene>
    <name evidence="14" type="primary">dsbB</name>
    <name evidence="16" type="ORF">DWG20_12635</name>
</gene>
<keyword evidence="13 14" id="KW-0676">Redox-active center</keyword>
<dbReference type="GO" id="GO:0006457">
    <property type="term" value="P:protein folding"/>
    <property type="evidence" value="ECO:0007669"/>
    <property type="project" value="InterPro"/>
</dbReference>
<name>A0A345Y8G7_9NEIS</name>
<feature type="disulfide bond" description="Redox-active" evidence="14">
    <location>
        <begin position="38"/>
        <end position="41"/>
    </location>
</feature>
<dbReference type="GO" id="GO:0005886">
    <property type="term" value="C:plasma membrane"/>
    <property type="evidence" value="ECO:0007669"/>
    <property type="project" value="UniProtKB-SubCell"/>
</dbReference>
<keyword evidence="11 14" id="KW-1015">Disulfide bond</keyword>
<evidence type="ECO:0000256" key="13">
    <source>
        <dbReference type="ARBA" id="ARBA00023284"/>
    </source>
</evidence>
<keyword evidence="6 14" id="KW-0812">Transmembrane</keyword>
<dbReference type="InterPro" id="IPR003752">
    <property type="entry name" value="DiS_bond_form_DsbB/BdbC"/>
</dbReference>
<keyword evidence="10 14" id="KW-0472">Membrane</keyword>
<evidence type="ECO:0000256" key="11">
    <source>
        <dbReference type="ARBA" id="ARBA00023157"/>
    </source>
</evidence>
<protein>
    <recommendedName>
        <fullName evidence="14">Disulfide bond formation protein B</fullName>
    </recommendedName>
    <alternativeName>
        <fullName evidence="14">Disulfide oxidoreductase</fullName>
    </alternativeName>
</protein>
<evidence type="ECO:0000256" key="3">
    <source>
        <dbReference type="ARBA" id="ARBA00022448"/>
    </source>
</evidence>
<dbReference type="RefSeq" id="WP_115434149.1">
    <property type="nucleotide sequence ID" value="NZ_CP031337.1"/>
</dbReference>
<keyword evidence="4 14" id="KW-1003">Cell membrane</keyword>
<feature type="topological domain" description="Cytoplasmic" evidence="14">
    <location>
        <begin position="164"/>
        <end position="165"/>
    </location>
</feature>
<dbReference type="PANTHER" id="PTHR36570">
    <property type="entry name" value="DISULFIDE BOND FORMATION PROTEIN B"/>
    <property type="match status" value="1"/>
</dbReference>
<dbReference type="InterPro" id="IPR050183">
    <property type="entry name" value="DsbB"/>
</dbReference>
<dbReference type="SUPFAM" id="SSF158442">
    <property type="entry name" value="DsbB-like"/>
    <property type="match status" value="1"/>
</dbReference>
<dbReference type="OrthoDB" id="3711263at2"/>
<comment type="similarity">
    <text evidence="2 14">Belongs to the DsbB family.</text>
</comment>
<feature type="transmembrane region" description="Helical" evidence="15">
    <location>
        <begin position="145"/>
        <end position="162"/>
    </location>
</feature>
<feature type="topological domain" description="Periplasmic" evidence="14">
    <location>
        <begin position="29"/>
        <end position="46"/>
    </location>
</feature>
<evidence type="ECO:0000256" key="4">
    <source>
        <dbReference type="ARBA" id="ARBA00022475"/>
    </source>
</evidence>
<dbReference type="EMBL" id="CP031337">
    <property type="protein sequence ID" value="AXK40219.1"/>
    <property type="molecule type" value="Genomic_DNA"/>
</dbReference>
<keyword evidence="7 14" id="KW-0249">Electron transport</keyword>
<keyword evidence="5" id="KW-0997">Cell inner membrane</keyword>
<dbReference type="KEGG" id="ccah:DWG20_12635"/>
<dbReference type="InterPro" id="IPR023380">
    <property type="entry name" value="DsbB-like_sf"/>
</dbReference>
<feature type="transmembrane region" description="Helical" evidence="15">
    <location>
        <begin position="42"/>
        <end position="62"/>
    </location>
</feature>
<proteinExistence type="inferred from homology"/>
<sequence>MNSKAIGARPVFAGLTLLCVAALAFALYLQHGVGLEPCPLCIFQRIAVMAVGLFSLLGLLFAGSLRGGRPWAALVALSTLGGGSVAAWHVRLQHLPADQVPACGPGLDYMVETMPFSAMLAKVFRGSGECAAIDWTLFGLSLPELTGLFFGAVLVIAFWQLFRKA</sequence>
<dbReference type="Gene3D" id="1.20.1550.10">
    <property type="entry name" value="DsbB-like"/>
    <property type="match status" value="1"/>
</dbReference>
<feature type="topological domain" description="Cytoplasmic" evidence="14">
    <location>
        <begin position="1"/>
        <end position="11"/>
    </location>
</feature>
<evidence type="ECO:0000256" key="12">
    <source>
        <dbReference type="ARBA" id="ARBA00023186"/>
    </source>
</evidence>
<evidence type="ECO:0000256" key="6">
    <source>
        <dbReference type="ARBA" id="ARBA00022692"/>
    </source>
</evidence>
<organism evidence="16 17">
    <name type="scientific">Crenobacter cavernae</name>
    <dbReference type="NCBI Taxonomy" id="2290923"/>
    <lineage>
        <taxon>Bacteria</taxon>
        <taxon>Pseudomonadati</taxon>
        <taxon>Pseudomonadota</taxon>
        <taxon>Betaproteobacteria</taxon>
        <taxon>Neisseriales</taxon>
        <taxon>Neisseriaceae</taxon>
        <taxon>Crenobacter</taxon>
    </lineage>
</organism>
<evidence type="ECO:0000256" key="1">
    <source>
        <dbReference type="ARBA" id="ARBA00004429"/>
    </source>
</evidence>
<evidence type="ECO:0000313" key="17">
    <source>
        <dbReference type="Proteomes" id="UP000254537"/>
    </source>
</evidence>
<evidence type="ECO:0000256" key="5">
    <source>
        <dbReference type="ARBA" id="ARBA00022519"/>
    </source>
</evidence>
<keyword evidence="3 14" id="KW-0813">Transport</keyword>
<dbReference type="Proteomes" id="UP000254537">
    <property type="component" value="Chromosome"/>
</dbReference>
<evidence type="ECO:0000313" key="16">
    <source>
        <dbReference type="EMBL" id="AXK40219.1"/>
    </source>
</evidence>
<evidence type="ECO:0000256" key="15">
    <source>
        <dbReference type="SAM" id="Phobius"/>
    </source>
</evidence>
<keyword evidence="12 14" id="KW-0143">Chaperone</keyword>
<evidence type="ECO:0000256" key="8">
    <source>
        <dbReference type="ARBA" id="ARBA00022989"/>
    </source>
</evidence>
<comment type="subcellular location">
    <subcellularLocation>
        <location evidence="1">Cell inner membrane</location>
        <topology evidence="1">Multi-pass membrane protein</topology>
    </subcellularLocation>
    <subcellularLocation>
        <location evidence="14">Cell membrane</location>
        <topology evidence="14">Multi-pass membrane protein</topology>
    </subcellularLocation>
</comment>
<keyword evidence="8 14" id="KW-1133">Transmembrane helix</keyword>
<dbReference type="GO" id="GO:0015035">
    <property type="term" value="F:protein-disulfide reductase activity"/>
    <property type="evidence" value="ECO:0007669"/>
    <property type="project" value="UniProtKB-UniRule"/>
</dbReference>